<dbReference type="InterPro" id="IPR036719">
    <property type="entry name" value="Neuro-gated_channel_TM_sf"/>
</dbReference>
<evidence type="ECO:0000313" key="16">
    <source>
        <dbReference type="Proteomes" id="UP000499080"/>
    </source>
</evidence>
<evidence type="ECO:0000256" key="6">
    <source>
        <dbReference type="ARBA" id="ARBA00022729"/>
    </source>
</evidence>
<dbReference type="InterPro" id="IPR038050">
    <property type="entry name" value="Neuro_actylchol_rec"/>
</dbReference>
<keyword evidence="16" id="KW-1185">Reference proteome</keyword>
<evidence type="ECO:0000256" key="12">
    <source>
        <dbReference type="SAM" id="MobiDB-lite"/>
    </source>
</evidence>
<dbReference type="GO" id="GO:0099095">
    <property type="term" value="F:ligand-gated monoatomic anion channel activity"/>
    <property type="evidence" value="ECO:0007669"/>
    <property type="project" value="UniProtKB-ARBA"/>
</dbReference>
<evidence type="ECO:0000259" key="13">
    <source>
        <dbReference type="Pfam" id="PF02931"/>
    </source>
</evidence>
<gene>
    <name evidence="15" type="primary">GluClalpha_10</name>
    <name evidence="15" type="ORF">AVEN_111852_1</name>
</gene>
<evidence type="ECO:0000256" key="9">
    <source>
        <dbReference type="ARBA" id="ARBA00023136"/>
    </source>
</evidence>
<dbReference type="GO" id="GO:0004888">
    <property type="term" value="F:transmembrane signaling receptor activity"/>
    <property type="evidence" value="ECO:0007669"/>
    <property type="project" value="InterPro"/>
</dbReference>
<sequence>MRGQIAQAANTRMMKIGSSVDYKKWWHEKCSSYEGSEHLYATTAKFSVCVLLASCPTYSYPPRRLTRIDRKFTNRVSFMFFAGCFSLLYQGIAMAGQLFICIIAALLCLAASDSNPLPMTENVVMNEYLTALKTLSYNRDVMPEGSHGYGSPVEVLCTMYLIDISEVDDLNMDYRAMLYFRQSWNDSRLAYLDLDIHSIILNDPRLIWTPDLFFVQEKEGIHHNLIVPNTFIKISPEGEVLYSVRLSLTFSCPMDFRKYPHDLQKCTFSVESYGRSRDKLALMWDHRKPNPVLFNKNISTFTFELKAVNESIKHSSFNFGEYTSLEVSVVFQRKIGFYMIQLYIPFLLLVALSWLSFWIPPKMIALRLSLLLVVLYLMVNIGSGISERIPPVSYTKGSDVWIAVCESLVFTSFLESILVHIISRNREKFEKKMRKKDPEAQRVLEPEEKISPANNDSSNSAVNIVASRLKSDVLVSKRIDKISAVLFPSLFVIFNFVYWLVYCTGH</sequence>
<keyword evidence="10 11" id="KW-0407">Ion channel</keyword>
<dbReference type="PANTHER" id="PTHR18945">
    <property type="entry name" value="NEUROTRANSMITTER GATED ION CHANNEL"/>
    <property type="match status" value="1"/>
</dbReference>
<dbReference type="InterPro" id="IPR018000">
    <property type="entry name" value="Neurotransmitter_ion_chnl_CS"/>
</dbReference>
<evidence type="ECO:0000256" key="10">
    <source>
        <dbReference type="ARBA" id="ARBA00023303"/>
    </source>
</evidence>
<dbReference type="Pfam" id="PF02932">
    <property type="entry name" value="Neur_chan_memb"/>
    <property type="match status" value="1"/>
</dbReference>
<comment type="subcellular location">
    <subcellularLocation>
        <location evidence="2">Cell membrane</location>
    </subcellularLocation>
    <subcellularLocation>
        <location evidence="1">Membrane</location>
        <topology evidence="1">Multi-pass membrane protein</topology>
    </subcellularLocation>
</comment>
<dbReference type="InterPro" id="IPR006028">
    <property type="entry name" value="GABAA/Glycine_rcpt"/>
</dbReference>
<dbReference type="OrthoDB" id="6423975at2759"/>
<feature type="transmembrane region" description="Helical" evidence="11">
    <location>
        <begin position="78"/>
        <end position="107"/>
    </location>
</feature>
<feature type="domain" description="Neurotransmitter-gated ion-channel transmembrane" evidence="14">
    <location>
        <begin position="342"/>
        <end position="441"/>
    </location>
</feature>
<dbReference type="Proteomes" id="UP000499080">
    <property type="component" value="Unassembled WGS sequence"/>
</dbReference>
<dbReference type="Gene3D" id="1.20.58.390">
    <property type="entry name" value="Neurotransmitter-gated ion-channel transmembrane domain"/>
    <property type="match status" value="1"/>
</dbReference>
<organism evidence="15 16">
    <name type="scientific">Araneus ventricosus</name>
    <name type="common">Orbweaver spider</name>
    <name type="synonym">Epeira ventricosa</name>
    <dbReference type="NCBI Taxonomy" id="182803"/>
    <lineage>
        <taxon>Eukaryota</taxon>
        <taxon>Metazoa</taxon>
        <taxon>Ecdysozoa</taxon>
        <taxon>Arthropoda</taxon>
        <taxon>Chelicerata</taxon>
        <taxon>Arachnida</taxon>
        <taxon>Araneae</taxon>
        <taxon>Araneomorphae</taxon>
        <taxon>Entelegynae</taxon>
        <taxon>Araneoidea</taxon>
        <taxon>Araneidae</taxon>
        <taxon>Araneus</taxon>
    </lineage>
</organism>
<proteinExistence type="inferred from homology"/>
<feature type="region of interest" description="Disordered" evidence="12">
    <location>
        <begin position="435"/>
        <end position="456"/>
    </location>
</feature>
<dbReference type="AlphaFoldDB" id="A0A4Y2BZE3"/>
<evidence type="ECO:0000259" key="14">
    <source>
        <dbReference type="Pfam" id="PF02932"/>
    </source>
</evidence>
<feature type="transmembrane region" description="Helical" evidence="11">
    <location>
        <begin position="364"/>
        <end position="385"/>
    </location>
</feature>
<dbReference type="InterPro" id="IPR006201">
    <property type="entry name" value="Neur_channel"/>
</dbReference>
<feature type="transmembrane region" description="Helical" evidence="11">
    <location>
        <begin position="400"/>
        <end position="423"/>
    </location>
</feature>
<dbReference type="GO" id="GO:0005230">
    <property type="term" value="F:extracellular ligand-gated monoatomic ion channel activity"/>
    <property type="evidence" value="ECO:0007669"/>
    <property type="project" value="InterPro"/>
</dbReference>
<dbReference type="SUPFAM" id="SSF63712">
    <property type="entry name" value="Nicotinic receptor ligand binding domain-like"/>
    <property type="match status" value="1"/>
</dbReference>
<feature type="compositionally biased region" description="Basic and acidic residues" evidence="12">
    <location>
        <begin position="435"/>
        <end position="450"/>
    </location>
</feature>
<feature type="transmembrane region" description="Helical" evidence="11">
    <location>
        <begin position="335"/>
        <end position="357"/>
    </location>
</feature>
<feature type="transmembrane region" description="Helical" evidence="11">
    <location>
        <begin position="482"/>
        <end position="501"/>
    </location>
</feature>
<dbReference type="InterPro" id="IPR036734">
    <property type="entry name" value="Neur_chan_lig-bd_sf"/>
</dbReference>
<dbReference type="PROSITE" id="PS00236">
    <property type="entry name" value="NEUROTR_ION_CHANNEL"/>
    <property type="match status" value="1"/>
</dbReference>
<keyword evidence="6" id="KW-0732">Signal</keyword>
<dbReference type="InterPro" id="IPR006029">
    <property type="entry name" value="Neurotrans-gated_channel_TM"/>
</dbReference>
<dbReference type="Gene3D" id="2.70.170.10">
    <property type="entry name" value="Neurotransmitter-gated ion-channel ligand-binding domain"/>
    <property type="match status" value="1"/>
</dbReference>
<dbReference type="Pfam" id="PF02931">
    <property type="entry name" value="Neur_chan_LBD"/>
    <property type="match status" value="1"/>
</dbReference>
<evidence type="ECO:0000256" key="3">
    <source>
        <dbReference type="ARBA" id="ARBA00022448"/>
    </source>
</evidence>
<dbReference type="SUPFAM" id="SSF90112">
    <property type="entry name" value="Neurotransmitter-gated ion-channel transmembrane pore"/>
    <property type="match status" value="1"/>
</dbReference>
<protein>
    <submittedName>
        <fullName evidence="15">Glutamate-gated chloride channel</fullName>
    </submittedName>
</protein>
<dbReference type="PRINTS" id="PR00252">
    <property type="entry name" value="NRIONCHANNEL"/>
</dbReference>
<keyword evidence="9 11" id="KW-0472">Membrane</keyword>
<dbReference type="InterPro" id="IPR006202">
    <property type="entry name" value="Neur_chan_lig-bd"/>
</dbReference>
<evidence type="ECO:0000313" key="15">
    <source>
        <dbReference type="EMBL" id="GBL96716.1"/>
    </source>
</evidence>
<evidence type="ECO:0000256" key="8">
    <source>
        <dbReference type="ARBA" id="ARBA00023065"/>
    </source>
</evidence>
<evidence type="ECO:0000256" key="11">
    <source>
        <dbReference type="RuleBase" id="RU000687"/>
    </source>
</evidence>
<keyword evidence="4" id="KW-1003">Cell membrane</keyword>
<feature type="domain" description="Neurotransmitter-gated ion-channel ligand-binding" evidence="13">
    <location>
        <begin position="136"/>
        <end position="334"/>
    </location>
</feature>
<keyword evidence="3 11" id="KW-0813">Transport</keyword>
<reference evidence="15 16" key="1">
    <citation type="journal article" date="2019" name="Sci. Rep.">
        <title>Orb-weaving spider Araneus ventricosus genome elucidates the spidroin gene catalogue.</title>
        <authorList>
            <person name="Kono N."/>
            <person name="Nakamura H."/>
            <person name="Ohtoshi R."/>
            <person name="Moran D.A.P."/>
            <person name="Shinohara A."/>
            <person name="Yoshida Y."/>
            <person name="Fujiwara M."/>
            <person name="Mori M."/>
            <person name="Tomita M."/>
            <person name="Arakawa K."/>
        </authorList>
    </citation>
    <scope>NUCLEOTIDE SEQUENCE [LARGE SCALE GENOMIC DNA]</scope>
</reference>
<keyword evidence="5 11" id="KW-0812">Transmembrane</keyword>
<dbReference type="PRINTS" id="PR00253">
    <property type="entry name" value="GABAARECEPTR"/>
</dbReference>
<accession>A0A4Y2BZE3</accession>
<name>A0A4Y2BZE3_ARAVE</name>
<evidence type="ECO:0000256" key="2">
    <source>
        <dbReference type="ARBA" id="ARBA00004236"/>
    </source>
</evidence>
<comment type="caution">
    <text evidence="15">The sequence shown here is derived from an EMBL/GenBank/DDBJ whole genome shotgun (WGS) entry which is preliminary data.</text>
</comment>
<evidence type="ECO:0000256" key="7">
    <source>
        <dbReference type="ARBA" id="ARBA00022989"/>
    </source>
</evidence>
<keyword evidence="8 11" id="KW-0406">Ion transport</keyword>
<dbReference type="EMBL" id="BGPR01000123">
    <property type="protein sequence ID" value="GBL96716.1"/>
    <property type="molecule type" value="Genomic_DNA"/>
</dbReference>
<dbReference type="GO" id="GO:0005886">
    <property type="term" value="C:plasma membrane"/>
    <property type="evidence" value="ECO:0007669"/>
    <property type="project" value="UniProtKB-SubCell"/>
</dbReference>
<evidence type="ECO:0000256" key="4">
    <source>
        <dbReference type="ARBA" id="ARBA00022475"/>
    </source>
</evidence>
<comment type="similarity">
    <text evidence="11">Belongs to the ligand-gated ion channel (TC 1.A.9) family.</text>
</comment>
<dbReference type="NCBIfam" id="TIGR00860">
    <property type="entry name" value="LIC"/>
    <property type="match status" value="1"/>
</dbReference>
<keyword evidence="7 11" id="KW-1133">Transmembrane helix</keyword>
<evidence type="ECO:0000256" key="1">
    <source>
        <dbReference type="ARBA" id="ARBA00004141"/>
    </source>
</evidence>
<evidence type="ECO:0000256" key="5">
    <source>
        <dbReference type="ARBA" id="ARBA00022692"/>
    </source>
</evidence>
<dbReference type="GO" id="GO:0005254">
    <property type="term" value="F:chloride channel activity"/>
    <property type="evidence" value="ECO:0007669"/>
    <property type="project" value="UniProtKB-ARBA"/>
</dbReference>